<reference evidence="2 3" key="1">
    <citation type="submission" date="2015-09" db="EMBL/GenBank/DDBJ databases">
        <authorList>
            <person name="Jackson K.R."/>
            <person name="Lunt B.L."/>
            <person name="Fisher J.N.B."/>
            <person name="Gardner A.V."/>
            <person name="Bailey M.E."/>
            <person name="Deus L.M."/>
            <person name="Earl A.S."/>
            <person name="Gibby P.D."/>
            <person name="Hartmann K.A."/>
            <person name="Liu J.E."/>
            <person name="Manci A.M."/>
            <person name="Nielsen D.A."/>
            <person name="Solomon M.B."/>
            <person name="Breakwell D.P."/>
            <person name="Burnett S.H."/>
            <person name="Grose J.H."/>
        </authorList>
    </citation>
    <scope>NUCLEOTIDE SEQUENCE [LARGE SCALE GENOMIC DNA]</scope>
    <source>
        <strain evidence="2 3">16</strain>
    </source>
</reference>
<name>A0A0P6VPE4_9HYPH</name>
<feature type="transmembrane region" description="Helical" evidence="1">
    <location>
        <begin position="12"/>
        <end position="34"/>
    </location>
</feature>
<proteinExistence type="predicted"/>
<evidence type="ECO:0008006" key="4">
    <source>
        <dbReference type="Google" id="ProtNLM"/>
    </source>
</evidence>
<dbReference type="OrthoDB" id="7679021at2"/>
<evidence type="ECO:0000313" key="3">
    <source>
        <dbReference type="Proteomes" id="UP000048984"/>
    </source>
</evidence>
<protein>
    <recommendedName>
        <fullName evidence="4">Integrase</fullName>
    </recommendedName>
</protein>
<accession>A0A0P6VPE4</accession>
<dbReference type="RefSeq" id="WP_054360852.1">
    <property type="nucleotide sequence ID" value="NZ_JAPCYQ010000001.1"/>
</dbReference>
<keyword evidence="3" id="KW-1185">Reference proteome</keyword>
<keyword evidence="1" id="KW-0472">Membrane</keyword>
<comment type="caution">
    <text evidence="2">The sequence shown here is derived from an EMBL/GenBank/DDBJ whole genome shotgun (WGS) entry which is preliminary data.</text>
</comment>
<dbReference type="STRING" id="665126.ABB55_22690"/>
<organism evidence="2 3">
    <name type="scientific">Prosthecodimorpha hirschii</name>
    <dbReference type="NCBI Taxonomy" id="665126"/>
    <lineage>
        <taxon>Bacteria</taxon>
        <taxon>Pseudomonadati</taxon>
        <taxon>Pseudomonadota</taxon>
        <taxon>Alphaproteobacteria</taxon>
        <taxon>Hyphomicrobiales</taxon>
        <taxon>Ancalomicrobiaceae</taxon>
        <taxon>Prosthecodimorpha</taxon>
    </lineage>
</organism>
<reference evidence="2 3" key="2">
    <citation type="submission" date="2015-10" db="EMBL/GenBank/DDBJ databases">
        <title>Draft Genome Sequence of Prosthecomicrobium hirschii ATCC 27832.</title>
        <authorList>
            <person name="Daniel J."/>
            <person name="Givan S.A."/>
            <person name="Brun Y.V."/>
            <person name="Brown P.J."/>
        </authorList>
    </citation>
    <scope>NUCLEOTIDE SEQUENCE [LARGE SCALE GENOMIC DNA]</scope>
    <source>
        <strain evidence="2 3">16</strain>
    </source>
</reference>
<evidence type="ECO:0000313" key="2">
    <source>
        <dbReference type="EMBL" id="KPL54686.1"/>
    </source>
</evidence>
<keyword evidence="1" id="KW-1133">Transmembrane helix</keyword>
<dbReference type="AlphaFoldDB" id="A0A0P6VPE4"/>
<sequence length="83" mass="9205">MLVRFVASLLKIAVASLATGVVLAYFNISTAMLLSHVNLTPEEAATLVLRGIDWAMPRMFLGALFVIPYWLLSNLLRPPRGYE</sequence>
<dbReference type="EMBL" id="LJYW01000001">
    <property type="protein sequence ID" value="KPL54686.1"/>
    <property type="molecule type" value="Genomic_DNA"/>
</dbReference>
<keyword evidence="1" id="KW-0812">Transmembrane</keyword>
<gene>
    <name evidence="2" type="ORF">ABB55_22690</name>
</gene>
<evidence type="ECO:0000256" key="1">
    <source>
        <dbReference type="SAM" id="Phobius"/>
    </source>
</evidence>
<feature type="transmembrane region" description="Helical" evidence="1">
    <location>
        <begin position="54"/>
        <end position="72"/>
    </location>
</feature>
<dbReference type="Proteomes" id="UP000048984">
    <property type="component" value="Unassembled WGS sequence"/>
</dbReference>